<keyword evidence="8 12" id="KW-0067">ATP-binding</keyword>
<dbReference type="EMBL" id="CP045929">
    <property type="protein sequence ID" value="QGK70736.1"/>
    <property type="molecule type" value="Genomic_DNA"/>
</dbReference>
<evidence type="ECO:0000259" key="13">
    <source>
        <dbReference type="Pfam" id="PF00294"/>
    </source>
</evidence>
<evidence type="ECO:0000256" key="6">
    <source>
        <dbReference type="ARBA" id="ARBA00022741"/>
    </source>
</evidence>
<dbReference type="InterPro" id="IPR002139">
    <property type="entry name" value="Ribo/fructo_kinase"/>
</dbReference>
<keyword evidence="9 12" id="KW-0460">Magnesium</keyword>
<dbReference type="NCBIfam" id="TIGR02152">
    <property type="entry name" value="D_ribokin_bact"/>
    <property type="match status" value="1"/>
</dbReference>
<proteinExistence type="inferred from homology"/>
<keyword evidence="7 12" id="KW-0418">Kinase</keyword>
<feature type="binding site" evidence="12">
    <location>
        <position position="187"/>
    </location>
    <ligand>
        <name>ATP</name>
        <dbReference type="ChEBI" id="CHEBI:30616"/>
    </ligand>
</feature>
<keyword evidence="4 12" id="KW-0808">Transferase</keyword>
<dbReference type="Proteomes" id="UP000371041">
    <property type="component" value="Chromosome"/>
</dbReference>
<reference evidence="15" key="1">
    <citation type="submission" date="2019-11" db="EMBL/GenBank/DDBJ databases">
        <title>The complete genome sequence of Saccharopolyspora sp. E2A.</title>
        <authorList>
            <person name="Zhang G."/>
        </authorList>
    </citation>
    <scope>NUCLEOTIDE SEQUENCE [LARGE SCALE GENOMIC DNA]</scope>
    <source>
        <strain evidence="15">E2A</strain>
    </source>
</reference>
<evidence type="ECO:0000256" key="7">
    <source>
        <dbReference type="ARBA" id="ARBA00022777"/>
    </source>
</evidence>
<dbReference type="PROSITE" id="PS00584">
    <property type="entry name" value="PFKB_KINASES_2"/>
    <property type="match status" value="1"/>
</dbReference>
<dbReference type="InterPro" id="IPR029056">
    <property type="entry name" value="Ribokinase-like"/>
</dbReference>
<name>A0A5Q3QBJ3_9PSEU</name>
<evidence type="ECO:0000256" key="5">
    <source>
        <dbReference type="ARBA" id="ARBA00022723"/>
    </source>
</evidence>
<dbReference type="GO" id="GO:0046872">
    <property type="term" value="F:metal ion binding"/>
    <property type="evidence" value="ECO:0007669"/>
    <property type="project" value="UniProtKB-KW"/>
</dbReference>
<comment type="function">
    <text evidence="12">Catalyzes the phosphorylation of ribose at O-5 in a reaction requiring ATP and magnesium. The resulting D-ribose-5-phosphate can then be used either for sythesis of nucleotides, histidine, and tryptophan, or as a component of the pentose phosphate pathway.</text>
</comment>
<evidence type="ECO:0000313" key="14">
    <source>
        <dbReference type="EMBL" id="QGK70736.1"/>
    </source>
</evidence>
<dbReference type="HAMAP" id="MF_01987">
    <property type="entry name" value="Ribokinase"/>
    <property type="match status" value="1"/>
</dbReference>
<organism evidence="14 15">
    <name type="scientific">Allosaccharopolyspora coralli</name>
    <dbReference type="NCBI Taxonomy" id="2665642"/>
    <lineage>
        <taxon>Bacteria</taxon>
        <taxon>Bacillati</taxon>
        <taxon>Actinomycetota</taxon>
        <taxon>Actinomycetes</taxon>
        <taxon>Pseudonocardiales</taxon>
        <taxon>Pseudonocardiaceae</taxon>
        <taxon>Allosaccharopolyspora</taxon>
    </lineage>
</organism>
<evidence type="ECO:0000256" key="12">
    <source>
        <dbReference type="HAMAP-Rule" id="MF_01987"/>
    </source>
</evidence>
<dbReference type="PRINTS" id="PR00990">
    <property type="entry name" value="RIBOKINASE"/>
</dbReference>
<evidence type="ECO:0000256" key="9">
    <source>
        <dbReference type="ARBA" id="ARBA00022842"/>
    </source>
</evidence>
<comment type="cofactor">
    <cofactor evidence="12">
        <name>Mg(2+)</name>
        <dbReference type="ChEBI" id="CHEBI:18420"/>
    </cofactor>
    <text evidence="12">Requires a divalent cation, most likely magnesium in vivo, as an electrophilic catalyst to aid phosphoryl group transfer. It is the chelate of the metal and the nucleotide that is the actual substrate.</text>
</comment>
<dbReference type="PANTHER" id="PTHR10584">
    <property type="entry name" value="SUGAR KINASE"/>
    <property type="match status" value="1"/>
</dbReference>
<dbReference type="GO" id="GO:0005829">
    <property type="term" value="C:cytosol"/>
    <property type="evidence" value="ECO:0007669"/>
    <property type="project" value="TreeGrafter"/>
</dbReference>
<keyword evidence="11 12" id="KW-0119">Carbohydrate metabolism</keyword>
<evidence type="ECO:0000256" key="8">
    <source>
        <dbReference type="ARBA" id="ARBA00022840"/>
    </source>
</evidence>
<feature type="binding site" evidence="12">
    <location>
        <begin position="17"/>
        <end position="19"/>
    </location>
    <ligand>
        <name>substrate</name>
    </ligand>
</feature>
<keyword evidence="5 12" id="KW-0479">Metal-binding</keyword>
<dbReference type="EC" id="2.7.1.15" evidence="2 12"/>
<dbReference type="GO" id="GO:0019303">
    <property type="term" value="P:D-ribose catabolic process"/>
    <property type="evidence" value="ECO:0007669"/>
    <property type="project" value="UniProtKB-UniRule"/>
</dbReference>
<feature type="binding site" evidence="12">
    <location>
        <position position="289"/>
    </location>
    <ligand>
        <name>K(+)</name>
        <dbReference type="ChEBI" id="CHEBI:29103"/>
    </ligand>
</feature>
<accession>A0A5Q3QBJ3</accession>
<feature type="binding site" evidence="12">
    <location>
        <position position="254"/>
    </location>
    <ligand>
        <name>substrate</name>
    </ligand>
</feature>
<evidence type="ECO:0000256" key="10">
    <source>
        <dbReference type="ARBA" id="ARBA00022958"/>
    </source>
</evidence>
<dbReference type="InterPro" id="IPR011877">
    <property type="entry name" value="Ribokinase"/>
</dbReference>
<evidence type="ECO:0000256" key="1">
    <source>
        <dbReference type="ARBA" id="ARBA00005380"/>
    </source>
</evidence>
<keyword evidence="15" id="KW-1185">Reference proteome</keyword>
<dbReference type="SUPFAM" id="SSF53613">
    <property type="entry name" value="Ribokinase-like"/>
    <property type="match status" value="1"/>
</dbReference>
<dbReference type="InterPro" id="IPR002173">
    <property type="entry name" value="Carboh/pur_kinase_PfkB_CS"/>
</dbReference>
<evidence type="ECO:0000256" key="3">
    <source>
        <dbReference type="ARBA" id="ARBA00016943"/>
    </source>
</evidence>
<feature type="binding site" evidence="12">
    <location>
        <begin position="45"/>
        <end position="49"/>
    </location>
    <ligand>
        <name>substrate</name>
    </ligand>
</feature>
<dbReference type="UniPathway" id="UPA00916">
    <property type="reaction ID" value="UER00889"/>
</dbReference>
<feature type="binding site" evidence="12">
    <location>
        <begin position="253"/>
        <end position="254"/>
    </location>
    <ligand>
        <name>ATP</name>
        <dbReference type="ChEBI" id="CHEBI:30616"/>
    </ligand>
</feature>
<comment type="caution">
    <text evidence="12">Lacks conserved residue(s) required for the propagation of feature annotation.</text>
</comment>
<dbReference type="CDD" id="cd01174">
    <property type="entry name" value="ribokinase"/>
    <property type="match status" value="1"/>
</dbReference>
<dbReference type="Gene3D" id="3.40.1190.20">
    <property type="match status" value="1"/>
</dbReference>
<feature type="binding site" evidence="12">
    <location>
        <position position="250"/>
    </location>
    <ligand>
        <name>K(+)</name>
        <dbReference type="ChEBI" id="CHEBI:29103"/>
    </ligand>
</feature>
<feature type="binding site" evidence="12">
    <location>
        <position position="248"/>
    </location>
    <ligand>
        <name>K(+)</name>
        <dbReference type="ChEBI" id="CHEBI:29103"/>
    </ligand>
</feature>
<feature type="binding site" evidence="12">
    <location>
        <position position="146"/>
    </location>
    <ligand>
        <name>substrate</name>
    </ligand>
</feature>
<comment type="subunit">
    <text evidence="12">Homodimer.</text>
</comment>
<feature type="binding site" evidence="12">
    <location>
        <begin position="222"/>
        <end position="227"/>
    </location>
    <ligand>
        <name>ATP</name>
        <dbReference type="ChEBI" id="CHEBI:30616"/>
    </ligand>
</feature>
<evidence type="ECO:0000256" key="4">
    <source>
        <dbReference type="ARBA" id="ARBA00022679"/>
    </source>
</evidence>
<comment type="activity regulation">
    <text evidence="12">Activated by a monovalent cation that binds near, but not in, the active site. The most likely occupant of the site in vivo is potassium. Ion binding induces a conformational change that may alter substrate affinity.</text>
</comment>
<dbReference type="GO" id="GO:0005524">
    <property type="term" value="F:ATP binding"/>
    <property type="evidence" value="ECO:0007669"/>
    <property type="project" value="UniProtKB-UniRule"/>
</dbReference>
<dbReference type="RefSeq" id="WP_154077317.1">
    <property type="nucleotide sequence ID" value="NZ_CP045929.1"/>
</dbReference>
<dbReference type="InterPro" id="IPR011611">
    <property type="entry name" value="PfkB_dom"/>
</dbReference>
<comment type="pathway">
    <text evidence="12">Carbohydrate metabolism; D-ribose degradation; D-ribose 5-phosphate from beta-D-ribopyranose: step 2/2.</text>
</comment>
<comment type="catalytic activity">
    <reaction evidence="12">
        <text>D-ribose + ATP = D-ribose 5-phosphate + ADP + H(+)</text>
        <dbReference type="Rhea" id="RHEA:13697"/>
        <dbReference type="ChEBI" id="CHEBI:15378"/>
        <dbReference type="ChEBI" id="CHEBI:30616"/>
        <dbReference type="ChEBI" id="CHEBI:47013"/>
        <dbReference type="ChEBI" id="CHEBI:78346"/>
        <dbReference type="ChEBI" id="CHEBI:456216"/>
        <dbReference type="EC" id="2.7.1.15"/>
    </reaction>
</comment>
<keyword evidence="6 12" id="KW-0547">Nucleotide-binding</keyword>
<dbReference type="Pfam" id="PF00294">
    <property type="entry name" value="PfkB"/>
    <property type="match status" value="1"/>
</dbReference>
<keyword evidence="10 12" id="KW-0630">Potassium</keyword>
<keyword evidence="12" id="KW-0963">Cytoplasm</keyword>
<evidence type="ECO:0000313" key="15">
    <source>
        <dbReference type="Proteomes" id="UP000371041"/>
    </source>
</evidence>
<feature type="binding site" evidence="12">
    <location>
        <position position="284"/>
    </location>
    <ligand>
        <name>K(+)</name>
        <dbReference type="ChEBI" id="CHEBI:29103"/>
    </ligand>
</feature>
<comment type="similarity">
    <text evidence="1">Belongs to the carbohydrate kinase pfkB family.</text>
</comment>
<comment type="similarity">
    <text evidence="12">Belongs to the carbohydrate kinase PfkB family. Ribokinase subfamily.</text>
</comment>
<sequence>MSTVARPPEVTVVGSLNVDHVLEVRRLPEPGETVLGSDLREFAGGKGSNQAVAAARLGRDVAIVGLVGDDHPAGVLRETLRAEGVGQDALGESEGARSGVAYILVDEAGENTVVVSPGANARLTADDVRAAGDVVRRADVVVVQMEIPEDAVDEAVRLAEGTVVLNPAPARPVDQETLRQVDVLVPNRSELGVLAGAPEPRTIDEATELARSLDGPRAVVVTLGSDGALLVDGDSHTHVPASEVEVADPTGAGDTFCGALADALVRGTDTLDAVRWAVQASARAVTALGAQAAMPTAEQVHSPPQ</sequence>
<gene>
    <name evidence="12 14" type="primary">rbsK</name>
    <name evidence="14" type="ORF">GIY23_15520</name>
</gene>
<feature type="binding site" evidence="12">
    <location>
        <position position="287"/>
    </location>
    <ligand>
        <name>K(+)</name>
        <dbReference type="ChEBI" id="CHEBI:29103"/>
    </ligand>
</feature>
<dbReference type="PANTHER" id="PTHR10584:SF166">
    <property type="entry name" value="RIBOKINASE"/>
    <property type="match status" value="1"/>
</dbReference>
<evidence type="ECO:0000256" key="2">
    <source>
        <dbReference type="ARBA" id="ARBA00012035"/>
    </source>
</evidence>
<dbReference type="KEGG" id="sace:GIY23_15520"/>
<feature type="domain" description="Carbohydrate kinase PfkB" evidence="13">
    <location>
        <begin position="9"/>
        <end position="296"/>
    </location>
</feature>
<feature type="active site" description="Proton acceptor" evidence="12">
    <location>
        <position position="254"/>
    </location>
</feature>
<dbReference type="GO" id="GO:0004747">
    <property type="term" value="F:ribokinase activity"/>
    <property type="evidence" value="ECO:0007669"/>
    <property type="project" value="UniProtKB-UniRule"/>
</dbReference>
<evidence type="ECO:0000256" key="11">
    <source>
        <dbReference type="ARBA" id="ARBA00023277"/>
    </source>
</evidence>
<comment type="subcellular location">
    <subcellularLocation>
        <location evidence="12">Cytoplasm</location>
    </subcellularLocation>
</comment>
<dbReference type="AlphaFoldDB" id="A0A5Q3QBJ3"/>
<protein>
    <recommendedName>
        <fullName evidence="3 12">Ribokinase</fullName>
        <shortName evidence="12">RK</shortName>
        <ecNumber evidence="2 12">2.7.1.15</ecNumber>
    </recommendedName>
</protein>